<evidence type="ECO:0000313" key="2">
    <source>
        <dbReference type="Proteomes" id="UP000033063"/>
    </source>
</evidence>
<accession>A0A0E3LVQ8</accession>
<organism evidence="1 2">
    <name type="scientific">Methanosarcina mazei LYC</name>
    <dbReference type="NCBI Taxonomy" id="1434114"/>
    <lineage>
        <taxon>Archaea</taxon>
        <taxon>Methanobacteriati</taxon>
        <taxon>Methanobacteriota</taxon>
        <taxon>Stenosarchaea group</taxon>
        <taxon>Methanomicrobia</taxon>
        <taxon>Methanosarcinales</taxon>
        <taxon>Methanosarcinaceae</taxon>
        <taxon>Methanosarcina</taxon>
    </lineage>
</organism>
<dbReference type="HOGENOM" id="CLU_051456_0_0_2"/>
<evidence type="ECO:0000313" key="1">
    <source>
        <dbReference type="EMBL" id="AKB67446.1"/>
    </source>
</evidence>
<protein>
    <submittedName>
        <fullName evidence="1">Uncharacterized protein</fullName>
    </submittedName>
</protein>
<dbReference type="RefSeq" id="WP_048040007.1">
    <property type="nucleotide sequence ID" value="NZ_CP009513.1"/>
</dbReference>
<dbReference type="EMBL" id="CP009513">
    <property type="protein sequence ID" value="AKB67446.1"/>
    <property type="molecule type" value="Genomic_DNA"/>
</dbReference>
<sequence>MSALDFDPHISVEKPYIAHVKSPAYCVRAINLENISRTIETPFKVFPGNEVNKLNFSDYSSDAKNAIFESARTVQLTSTWTTLEKCLTEMGAAQRNKKLRDIFKISKKFWENSLTTLSLTFPRNPFEKQEFSKSTFEGLDENSYIFLLNFIYSNSSAFVLVPDIKIKQDSSITRYLEIIDFSVKQLSEWNNKPIFVPLQIDLSKRNLTQILTHYKNNKYSNIWINFNNHPCDSDFSANLRSIKQLIDNYMNGLDVVLYYSHLKKEITPHIHDTKVAASDILTQFLGADFIGTERFGGTHNSNSNDPEYLESQALKNNYSSVEEYKQALMYHSTRLFNPKTYYYHSLNCYPEEIDADKFLNSKKVHYKLKNSMLLYQEVQNTKIFIQETTTDPSQTKKQLKEYLNKKSMIKENEVIRNSIIPQRIQATLFSDLANL</sequence>
<dbReference type="GeneID" id="24877076"/>
<dbReference type="Proteomes" id="UP000033063">
    <property type="component" value="Chromosome"/>
</dbReference>
<dbReference type="PATRIC" id="fig|1434114.4.peg.1115"/>
<gene>
    <name evidence="1" type="ORF">MSMAL_0903</name>
</gene>
<proteinExistence type="predicted"/>
<reference evidence="1 2" key="1">
    <citation type="submission" date="2014-07" db="EMBL/GenBank/DDBJ databases">
        <title>Methanogenic archaea and the global carbon cycle.</title>
        <authorList>
            <person name="Henriksen J.R."/>
            <person name="Luke J."/>
            <person name="Reinhart S."/>
            <person name="Benedict M.N."/>
            <person name="Youngblut N.D."/>
            <person name="Metcalf M.E."/>
            <person name="Whitaker R.J."/>
            <person name="Metcalf W.W."/>
        </authorList>
    </citation>
    <scope>NUCLEOTIDE SEQUENCE [LARGE SCALE GENOMIC DNA]</scope>
    <source>
        <strain evidence="1 2">LYC</strain>
    </source>
</reference>
<name>A0A0E3LVQ8_METMZ</name>
<dbReference type="AlphaFoldDB" id="A0A0E3LVQ8"/>